<dbReference type="InterPro" id="IPR043693">
    <property type="entry name" value="UbiV"/>
</dbReference>
<dbReference type="NCBIfam" id="NF011991">
    <property type="entry name" value="PRK15447.1"/>
    <property type="match status" value="1"/>
</dbReference>
<dbReference type="GO" id="GO:0051539">
    <property type="term" value="F:4 iron, 4 sulfur cluster binding"/>
    <property type="evidence" value="ECO:0007669"/>
    <property type="project" value="UniProtKB-UniRule"/>
</dbReference>
<keyword evidence="1" id="KW-0408">Iron</keyword>
<keyword evidence="1" id="KW-0004">4Fe-4S</keyword>
<keyword evidence="2" id="KW-0645">Protease</keyword>
<evidence type="ECO:0000313" key="2">
    <source>
        <dbReference type="EMBL" id="ROR29585.1"/>
    </source>
</evidence>
<feature type="binding site" evidence="1">
    <location>
        <position position="42"/>
    </location>
    <ligand>
        <name>[4Fe-4S] cluster</name>
        <dbReference type="ChEBI" id="CHEBI:49883"/>
    </ligand>
</feature>
<feature type="binding site" evidence="1">
    <location>
        <position position="178"/>
    </location>
    <ligand>
        <name>[4Fe-4S] cluster</name>
        <dbReference type="ChEBI" id="CHEBI:49883"/>
    </ligand>
</feature>
<dbReference type="OrthoDB" id="8523349at2"/>
<keyword evidence="1" id="KW-0411">Iron-sulfur</keyword>
<comment type="function">
    <text evidence="1">Required for O(2)-independent ubiquinone (coenzyme Q) biosynthesis. Together with UbiU, is essential for the C6-hydroxylation reaction in the oxygen-independent ubiquinone biosynthesis pathway.</text>
</comment>
<organism evidence="2 3">
    <name type="scientific">Inmirania thermothiophila</name>
    <dbReference type="NCBI Taxonomy" id="1750597"/>
    <lineage>
        <taxon>Bacteria</taxon>
        <taxon>Pseudomonadati</taxon>
        <taxon>Pseudomonadota</taxon>
        <taxon>Gammaproteobacteria</taxon>
        <taxon>Chromatiales</taxon>
        <taxon>Ectothiorhodospiraceae</taxon>
        <taxon>Inmirania</taxon>
    </lineage>
</organism>
<dbReference type="InterPro" id="IPR001539">
    <property type="entry name" value="Peptidase_U32"/>
</dbReference>
<accession>A0A3N1XSG3</accession>
<comment type="similarity">
    <text evidence="1">Belongs to the peptidase U32 family. UbiV subfamily.</text>
</comment>
<comment type="pathway">
    <text evidence="1">Cofactor biosynthesis; ubiquinone biosynthesis.</text>
</comment>
<dbReference type="GO" id="GO:0046872">
    <property type="term" value="F:metal ion binding"/>
    <property type="evidence" value="ECO:0007669"/>
    <property type="project" value="UniProtKB-KW"/>
</dbReference>
<dbReference type="HAMAP" id="MF_02233">
    <property type="entry name" value="UbiV"/>
    <property type="match status" value="1"/>
</dbReference>
<keyword evidence="3" id="KW-1185">Reference proteome</keyword>
<dbReference type="GO" id="GO:0006744">
    <property type="term" value="P:ubiquinone biosynthetic process"/>
    <property type="evidence" value="ECO:0007669"/>
    <property type="project" value="UniProtKB-UniRule"/>
</dbReference>
<sequence length="301" mass="33316">MTRPRLSLGPVLYYWPRERLLAFYDEVCRWPVDTVYLGETVCSKRRALRTREWFELAERLAQAGKEVVLSTLALIEAESELKTLRRICDNGRFLVEANDMSAVRLLAERGLPFATGPTVNVYNQRTLAFLARLGLRRWVLPPELSRQTLAAIQAERPEGVETEVLAWGRIPLAHSARCFTARAENRQKDDCGECCIGDPDGRTVRTGEDTPFLALNGIQTQSALTCNLLGEVDDMAALGVDLVRISPQSEGTGEVVAAFRRVLDGAADGRAEAERVAALAPVGPCDGYWRGAPGMTWRQAV</sequence>
<dbReference type="RefSeq" id="WP_123401995.1">
    <property type="nucleotide sequence ID" value="NZ_RJVI01000003.1"/>
</dbReference>
<dbReference type="InterPro" id="IPR051454">
    <property type="entry name" value="RNA/ubiquinone_mod_enzymes"/>
</dbReference>
<proteinExistence type="inferred from homology"/>
<keyword evidence="1" id="KW-0479">Metal-binding</keyword>
<feature type="binding site" evidence="1">
    <location>
        <position position="195"/>
    </location>
    <ligand>
        <name>[4Fe-4S] cluster</name>
        <dbReference type="ChEBI" id="CHEBI:49883"/>
    </ligand>
</feature>
<evidence type="ECO:0000313" key="3">
    <source>
        <dbReference type="Proteomes" id="UP000276634"/>
    </source>
</evidence>
<reference evidence="2 3" key="1">
    <citation type="submission" date="2018-11" db="EMBL/GenBank/DDBJ databases">
        <title>Genomic Encyclopedia of Type Strains, Phase IV (KMG-IV): sequencing the most valuable type-strain genomes for metagenomic binning, comparative biology and taxonomic classification.</title>
        <authorList>
            <person name="Goeker M."/>
        </authorList>
    </citation>
    <scope>NUCLEOTIDE SEQUENCE [LARGE SCALE GENOMIC DNA]</scope>
    <source>
        <strain evidence="2 3">DSM 100275</strain>
    </source>
</reference>
<evidence type="ECO:0000256" key="1">
    <source>
        <dbReference type="HAMAP-Rule" id="MF_02233"/>
    </source>
</evidence>
<name>A0A3N1XSG3_9GAMM</name>
<dbReference type="Proteomes" id="UP000276634">
    <property type="component" value="Unassembled WGS sequence"/>
</dbReference>
<dbReference type="EMBL" id="RJVI01000003">
    <property type="protein sequence ID" value="ROR29585.1"/>
    <property type="molecule type" value="Genomic_DNA"/>
</dbReference>
<dbReference type="Pfam" id="PF01136">
    <property type="entry name" value="Peptidase_U32"/>
    <property type="match status" value="1"/>
</dbReference>
<protein>
    <recommendedName>
        <fullName evidence="1">Ubiquinone biosynthesis protein UbiV</fullName>
    </recommendedName>
</protein>
<dbReference type="GO" id="GO:0008233">
    <property type="term" value="F:peptidase activity"/>
    <property type="evidence" value="ECO:0007669"/>
    <property type="project" value="UniProtKB-KW"/>
</dbReference>
<dbReference type="AlphaFoldDB" id="A0A3N1XSG3"/>
<dbReference type="PANTHER" id="PTHR30217">
    <property type="entry name" value="PEPTIDASE U32 FAMILY"/>
    <property type="match status" value="1"/>
</dbReference>
<keyword evidence="1" id="KW-0831">Ubiquinone biosynthesis</keyword>
<comment type="cofactor">
    <cofactor evidence="1">
        <name>[4Fe-4S] cluster</name>
        <dbReference type="ChEBI" id="CHEBI:49883"/>
    </cofactor>
</comment>
<comment type="subunit">
    <text evidence="1">Forms a heterodimer with UbiU.</text>
</comment>
<dbReference type="PANTHER" id="PTHR30217:SF11">
    <property type="entry name" value="UBIQUINONE BIOSYNTHESIS PROTEIN UBIV"/>
    <property type="match status" value="1"/>
</dbReference>
<feature type="binding site" evidence="1">
    <location>
        <position position="191"/>
    </location>
    <ligand>
        <name>[4Fe-4S] cluster</name>
        <dbReference type="ChEBI" id="CHEBI:49883"/>
    </ligand>
</feature>
<gene>
    <name evidence="1" type="primary">ubiV</name>
    <name evidence="2" type="ORF">EDC57_2256</name>
</gene>
<keyword evidence="2" id="KW-0378">Hydrolase</keyword>
<dbReference type="UniPathway" id="UPA00232"/>
<dbReference type="GO" id="GO:0006508">
    <property type="term" value="P:proteolysis"/>
    <property type="evidence" value="ECO:0007669"/>
    <property type="project" value="UniProtKB-KW"/>
</dbReference>
<comment type="caution">
    <text evidence="2">The sequence shown here is derived from an EMBL/GenBank/DDBJ whole genome shotgun (WGS) entry which is preliminary data.</text>
</comment>